<keyword evidence="2" id="KW-0805">Transcription regulation</keyword>
<dbReference type="PANTHER" id="PTHR34294">
    <property type="entry name" value="TRANSCRIPTIONAL REGULATOR-RELATED"/>
    <property type="match status" value="1"/>
</dbReference>
<name>A0A0M0KCZ4_ALKHA</name>
<dbReference type="CDD" id="cd00093">
    <property type="entry name" value="HTH_XRE"/>
    <property type="match status" value="1"/>
</dbReference>
<dbReference type="InterPro" id="IPR001387">
    <property type="entry name" value="Cro/C1-type_HTH"/>
</dbReference>
<evidence type="ECO:0000259" key="5">
    <source>
        <dbReference type="PROSITE" id="PS50943"/>
    </source>
</evidence>
<protein>
    <submittedName>
        <fullName evidence="6">Transcriptional regulator</fullName>
    </submittedName>
</protein>
<dbReference type="GO" id="GO:0003677">
    <property type="term" value="F:DNA binding"/>
    <property type="evidence" value="ECO:0007669"/>
    <property type="project" value="UniProtKB-KW"/>
</dbReference>
<dbReference type="PROSITE" id="PS50943">
    <property type="entry name" value="HTH_CROC1"/>
    <property type="match status" value="1"/>
</dbReference>
<accession>A0A0M0KCZ4</accession>
<feature type="domain" description="HTH cro/C1-type" evidence="5">
    <location>
        <begin position="21"/>
        <end position="43"/>
    </location>
</feature>
<dbReference type="Pfam" id="PF04198">
    <property type="entry name" value="Sugar-bind"/>
    <property type="match status" value="1"/>
</dbReference>
<keyword evidence="3" id="KW-0238">DNA-binding</keyword>
<dbReference type="GeneID" id="87596336"/>
<organism evidence="6">
    <name type="scientific">Halalkalibacterium halodurans</name>
    <name type="common">Bacillus halodurans</name>
    <dbReference type="NCBI Taxonomy" id="86665"/>
    <lineage>
        <taxon>Bacteria</taxon>
        <taxon>Bacillati</taxon>
        <taxon>Bacillota</taxon>
        <taxon>Bacilli</taxon>
        <taxon>Bacillales</taxon>
        <taxon>Bacillaceae</taxon>
        <taxon>Halalkalibacterium (ex Joshi et al. 2022)</taxon>
    </lineage>
</organism>
<gene>
    <name evidence="6" type="ORF">AMD02_19085</name>
</gene>
<comment type="similarity">
    <text evidence="1">Belongs to the SorC transcriptional regulatory family.</text>
</comment>
<dbReference type="InterPro" id="IPR051054">
    <property type="entry name" value="SorC_transcr_regulators"/>
</dbReference>
<dbReference type="PATRIC" id="fig|136160.3.peg.3792"/>
<evidence type="ECO:0000256" key="1">
    <source>
        <dbReference type="ARBA" id="ARBA00010466"/>
    </source>
</evidence>
<sequence>MVNWEERRLIVKVASLYYFEGWTQAQVAKKIGVSRPVISKLLNKAKEQGIVEIYIKDENIHTVELEQRLEKKYHLKEAIVVPTSGLTQDMIKRAIGKTTSYYVSKNIKGMDSIGISWGTTVSSFVQEYPYEQHRELKVIPLVGGMGRKFVELHSNLLAYELAKKMNCECSYLYAPAMVEAKELKERLIQSEDIASVLEEGRNVKMAVVGIGSPFKGSTMKVMNYLKEEDIATLKKIGAVGDMSSRFYDALGQPIDHPLNELVIGIDLDELKRIPIVIGVSEGAHKVDSVEAALKGGYLDVLVTDDSTAQSLINAIG</sequence>
<proteinExistence type="inferred from homology"/>
<dbReference type="PANTHER" id="PTHR34294:SF12">
    <property type="entry name" value="SUGAR-BINDING TRANSCRIPTIONAL REGULATOR"/>
    <property type="match status" value="1"/>
</dbReference>
<dbReference type="InterPro" id="IPR037171">
    <property type="entry name" value="NagB/RpiA_transferase-like"/>
</dbReference>
<evidence type="ECO:0000256" key="2">
    <source>
        <dbReference type="ARBA" id="ARBA00023015"/>
    </source>
</evidence>
<dbReference type="SUPFAM" id="SSF100950">
    <property type="entry name" value="NagB/RpiA/CoA transferase-like"/>
    <property type="match status" value="1"/>
</dbReference>
<dbReference type="InterPro" id="IPR009057">
    <property type="entry name" value="Homeodomain-like_sf"/>
</dbReference>
<dbReference type="GO" id="GO:0030246">
    <property type="term" value="F:carbohydrate binding"/>
    <property type="evidence" value="ECO:0007669"/>
    <property type="project" value="InterPro"/>
</dbReference>
<keyword evidence="4" id="KW-0804">Transcription</keyword>
<dbReference type="EMBL" id="LILD01000014">
    <property type="protein sequence ID" value="KOO36288.1"/>
    <property type="molecule type" value="Genomic_DNA"/>
</dbReference>
<evidence type="ECO:0000313" key="6">
    <source>
        <dbReference type="EMBL" id="KOO36288.1"/>
    </source>
</evidence>
<dbReference type="Gene3D" id="1.10.10.60">
    <property type="entry name" value="Homeodomain-like"/>
    <property type="match status" value="1"/>
</dbReference>
<evidence type="ECO:0000256" key="4">
    <source>
        <dbReference type="ARBA" id="ARBA00023163"/>
    </source>
</evidence>
<dbReference type="SUPFAM" id="SSF46689">
    <property type="entry name" value="Homeodomain-like"/>
    <property type="match status" value="1"/>
</dbReference>
<dbReference type="Gene3D" id="3.40.50.1360">
    <property type="match status" value="1"/>
</dbReference>
<evidence type="ECO:0000256" key="3">
    <source>
        <dbReference type="ARBA" id="ARBA00023125"/>
    </source>
</evidence>
<dbReference type="InterPro" id="IPR007324">
    <property type="entry name" value="Sugar-bd_dom_put"/>
</dbReference>
<dbReference type="AlphaFoldDB" id="A0A0M0KCZ4"/>
<dbReference type="Pfam" id="PF01381">
    <property type="entry name" value="HTH_3"/>
    <property type="match status" value="1"/>
</dbReference>
<reference evidence="6" key="1">
    <citation type="submission" date="2015-08" db="EMBL/GenBank/DDBJ databases">
        <title>Complete DNA Sequence of Pseudomonas syringae pv. actinidiae, the Causal Agent of Kiwifruit Canker Disease.</title>
        <authorList>
            <person name="Rikkerink E.H.A."/>
            <person name="Fineran P.C."/>
        </authorList>
    </citation>
    <scope>NUCLEOTIDE SEQUENCE</scope>
    <source>
        <strain evidence="6">DSM 13666</strain>
    </source>
</reference>
<dbReference type="RefSeq" id="WP_053432614.1">
    <property type="nucleotide sequence ID" value="NZ_CP040441.1"/>
</dbReference>
<comment type="caution">
    <text evidence="6">The sequence shown here is derived from an EMBL/GenBank/DDBJ whole genome shotgun (WGS) entry which is preliminary data.</text>
</comment>